<dbReference type="PANTHER" id="PTHR16121:SF0">
    <property type="entry name" value="CAP-SPECIFIC MRNA (NUCLEOSIDE-2'-O-)-METHYLTRANSFERASE 1"/>
    <property type="match status" value="1"/>
</dbReference>
<proteinExistence type="predicted"/>
<reference evidence="2" key="1">
    <citation type="journal article" date="2020" name="Nature">
        <title>Giant virus diversity and host interactions through global metagenomics.</title>
        <authorList>
            <person name="Schulz F."/>
            <person name="Roux S."/>
            <person name="Paez-Espino D."/>
            <person name="Jungbluth S."/>
            <person name="Walsh D.A."/>
            <person name="Denef V.J."/>
            <person name="McMahon K.D."/>
            <person name="Konstantinidis K.T."/>
            <person name="Eloe-Fadrosh E.A."/>
            <person name="Kyrpides N.C."/>
            <person name="Woyke T."/>
        </authorList>
    </citation>
    <scope>NUCLEOTIDE SEQUENCE</scope>
    <source>
        <strain evidence="2">GVMAG-M-3300010160-60</strain>
    </source>
</reference>
<dbReference type="GO" id="GO:0005737">
    <property type="term" value="C:cytoplasm"/>
    <property type="evidence" value="ECO:0007669"/>
    <property type="project" value="TreeGrafter"/>
</dbReference>
<dbReference type="Gene3D" id="3.40.50.12760">
    <property type="match status" value="1"/>
</dbReference>
<feature type="domain" description="Ribosomal RNA methyltransferase FtsJ" evidence="1">
    <location>
        <begin position="144"/>
        <end position="355"/>
    </location>
</feature>
<dbReference type="GO" id="GO:0004483">
    <property type="term" value="F:methyltransferase cap1 activity"/>
    <property type="evidence" value="ECO:0007669"/>
    <property type="project" value="TreeGrafter"/>
</dbReference>
<name>A0A6C0BET7_9ZZZZ</name>
<dbReference type="GO" id="GO:0032259">
    <property type="term" value="P:methylation"/>
    <property type="evidence" value="ECO:0007669"/>
    <property type="project" value="InterPro"/>
</dbReference>
<accession>A0A6C0BET7</accession>
<dbReference type="InterPro" id="IPR029063">
    <property type="entry name" value="SAM-dependent_MTases_sf"/>
</dbReference>
<dbReference type="PANTHER" id="PTHR16121">
    <property type="entry name" value="CAP-SPECIFIC MRNA (NUCLEOSIDE-2'-O-)-METHYLTRANSFERASE 1-RELATED"/>
    <property type="match status" value="1"/>
</dbReference>
<sequence length="523" mass="61412">MSLNKEYIKDLSSDNKSYGKYDNGNYDNNNEFKFNRFNKRQEVNVTAVLEDNKIPISCSINTDVIDITGYDIKPVFSERVDMPRFSLGFHHWIHASKSKTEENFKKFDKKKKVYQVVNGYERYVDNYDKSIGIISQKYEKNILSRAFYKLWEILCYYDLIDTSQTNFVSAHLAEGPGSFVQATIVFRQLYSKNIKNDSYHAITIHGDKNDEQEEDVPNKFFEHPNLKIHKTYNKSISRSSETKDDGDLTSTKTIKNFKKELNVKVDLVTGDGGFEWNNENIQEQECALLIYSQIITALQIQKKGGSFVLKMFEMFTKISCKFIIILKYFYETVHIVKPLTSRDSNSERYIVCKNFKFDEKHKIHTHIDQMLDILDLKNNFMTDIYPDIDLPQKLILEILTINLDLSNLQFSVINKMIEYIEGSDYYGDKYNDFRDRQIRLTDYWVSIFMSEQNKNIENAKKIIAISEKMYSNKLEKTSKFITSNNLINLKKYILLKSETNTKVLDTKVSDKKILPKKPRKTKL</sequence>
<dbReference type="Pfam" id="PF01728">
    <property type="entry name" value="FtsJ"/>
    <property type="match status" value="1"/>
</dbReference>
<dbReference type="GO" id="GO:0005634">
    <property type="term" value="C:nucleus"/>
    <property type="evidence" value="ECO:0007669"/>
    <property type="project" value="UniProtKB-ARBA"/>
</dbReference>
<dbReference type="SUPFAM" id="SSF53335">
    <property type="entry name" value="S-adenosyl-L-methionine-dependent methyltransferases"/>
    <property type="match status" value="1"/>
</dbReference>
<organism evidence="2">
    <name type="scientific">viral metagenome</name>
    <dbReference type="NCBI Taxonomy" id="1070528"/>
    <lineage>
        <taxon>unclassified sequences</taxon>
        <taxon>metagenomes</taxon>
        <taxon>organismal metagenomes</taxon>
    </lineage>
</organism>
<dbReference type="AlphaFoldDB" id="A0A6C0BET7"/>
<evidence type="ECO:0000259" key="1">
    <source>
        <dbReference type="Pfam" id="PF01728"/>
    </source>
</evidence>
<evidence type="ECO:0000313" key="2">
    <source>
        <dbReference type="EMBL" id="QHS90291.1"/>
    </source>
</evidence>
<dbReference type="InterPro" id="IPR050851">
    <property type="entry name" value="mRNA_Cap_2O-Ribose_MeTrfase"/>
</dbReference>
<protein>
    <recommendedName>
        <fullName evidence="1">Ribosomal RNA methyltransferase FtsJ domain-containing protein</fullName>
    </recommendedName>
</protein>
<dbReference type="EMBL" id="MN739131">
    <property type="protein sequence ID" value="QHS90291.1"/>
    <property type="molecule type" value="Genomic_DNA"/>
</dbReference>
<dbReference type="InterPro" id="IPR002877">
    <property type="entry name" value="RNA_MeTrfase_FtsJ_dom"/>
</dbReference>
<dbReference type="GO" id="GO:0006370">
    <property type="term" value="P:7-methylguanosine mRNA capping"/>
    <property type="evidence" value="ECO:0007669"/>
    <property type="project" value="TreeGrafter"/>
</dbReference>